<dbReference type="AlphaFoldDB" id="A0A822A344"/>
<accession>A0A822A344</accession>
<sequence length="95" mass="10687">TSSATTSDTASHTDEINASKNLLPLRLEERKDCEFALPFQYEGNASSNIDLDDEDSLMRQVLAMSQIEYMEQFKKQETSISNDPNEPSSSETHLL</sequence>
<evidence type="ECO:0000256" key="1">
    <source>
        <dbReference type="SAM" id="MobiDB-lite"/>
    </source>
</evidence>
<dbReference type="EMBL" id="CAJOBR010030506">
    <property type="protein sequence ID" value="CAF4991304.1"/>
    <property type="molecule type" value="Genomic_DNA"/>
</dbReference>
<protein>
    <submittedName>
        <fullName evidence="2">Uncharacterized protein</fullName>
    </submittedName>
</protein>
<feature type="non-terminal residue" evidence="2">
    <location>
        <position position="1"/>
    </location>
</feature>
<evidence type="ECO:0000313" key="2">
    <source>
        <dbReference type="EMBL" id="CAF4991304.1"/>
    </source>
</evidence>
<proteinExistence type="predicted"/>
<comment type="caution">
    <text evidence="2">The sequence shown here is derived from an EMBL/GenBank/DDBJ whole genome shotgun (WGS) entry which is preliminary data.</text>
</comment>
<feature type="compositionally biased region" description="Polar residues" evidence="1">
    <location>
        <begin position="78"/>
        <end position="95"/>
    </location>
</feature>
<reference evidence="2" key="1">
    <citation type="submission" date="2021-02" db="EMBL/GenBank/DDBJ databases">
        <authorList>
            <person name="Nowell W R."/>
        </authorList>
    </citation>
    <scope>NUCLEOTIDE SEQUENCE</scope>
</reference>
<gene>
    <name evidence="2" type="ORF">QYT958_LOCUS37126</name>
</gene>
<feature type="region of interest" description="Disordered" evidence="1">
    <location>
        <begin position="74"/>
        <end position="95"/>
    </location>
</feature>
<dbReference type="Proteomes" id="UP000663848">
    <property type="component" value="Unassembled WGS sequence"/>
</dbReference>
<feature type="compositionally biased region" description="Low complexity" evidence="1">
    <location>
        <begin position="1"/>
        <end position="10"/>
    </location>
</feature>
<feature type="region of interest" description="Disordered" evidence="1">
    <location>
        <begin position="1"/>
        <end position="22"/>
    </location>
</feature>
<name>A0A822A344_9BILA</name>
<organism evidence="2 3">
    <name type="scientific">Rotaria socialis</name>
    <dbReference type="NCBI Taxonomy" id="392032"/>
    <lineage>
        <taxon>Eukaryota</taxon>
        <taxon>Metazoa</taxon>
        <taxon>Spiralia</taxon>
        <taxon>Gnathifera</taxon>
        <taxon>Rotifera</taxon>
        <taxon>Eurotatoria</taxon>
        <taxon>Bdelloidea</taxon>
        <taxon>Philodinida</taxon>
        <taxon>Philodinidae</taxon>
        <taxon>Rotaria</taxon>
    </lineage>
</organism>
<evidence type="ECO:0000313" key="3">
    <source>
        <dbReference type="Proteomes" id="UP000663848"/>
    </source>
</evidence>